<keyword evidence="4" id="KW-0547">Nucleotide-binding</keyword>
<evidence type="ECO:0000259" key="11">
    <source>
        <dbReference type="SMART" id="SM00382"/>
    </source>
</evidence>
<evidence type="ECO:0000256" key="8">
    <source>
        <dbReference type="ARBA" id="ARBA00023136"/>
    </source>
</evidence>
<keyword evidence="8" id="KW-0472">Membrane</keyword>
<keyword evidence="9" id="KW-0139">CF(1)</keyword>
<accession>A0A0G0JIW5</accession>
<keyword evidence="6" id="KW-1278">Translocase</keyword>
<dbReference type="Gene3D" id="1.10.1140.10">
    <property type="entry name" value="Bovine Mitochondrial F1-atpase, Atp Synthase Beta Chain, Chain D, domain 3"/>
    <property type="match status" value="1"/>
</dbReference>
<keyword evidence="10" id="KW-0066">ATP synthesis</keyword>
<proteinExistence type="inferred from homology"/>
<evidence type="ECO:0000256" key="5">
    <source>
        <dbReference type="ARBA" id="ARBA00022840"/>
    </source>
</evidence>
<comment type="subcellular location">
    <subcellularLocation>
        <location evidence="1">Membrane</location>
    </subcellularLocation>
</comment>
<protein>
    <submittedName>
        <fullName evidence="12">ATP synthase subunit beta</fullName>
    </submittedName>
</protein>
<reference evidence="12 13" key="1">
    <citation type="journal article" date="2015" name="Nature">
        <title>rRNA introns, odd ribosomes, and small enigmatic genomes across a large radiation of phyla.</title>
        <authorList>
            <person name="Brown C.T."/>
            <person name="Hug L.A."/>
            <person name="Thomas B.C."/>
            <person name="Sharon I."/>
            <person name="Castelle C.J."/>
            <person name="Singh A."/>
            <person name="Wilkins M.J."/>
            <person name="Williams K.H."/>
            <person name="Banfield J.F."/>
        </authorList>
    </citation>
    <scope>NUCLEOTIDE SEQUENCE [LARGE SCALE GENOMIC DNA]</scope>
</reference>
<evidence type="ECO:0000256" key="6">
    <source>
        <dbReference type="ARBA" id="ARBA00022967"/>
    </source>
</evidence>
<dbReference type="GO" id="GO:0046933">
    <property type="term" value="F:proton-transporting ATP synthase activity, rotational mechanism"/>
    <property type="evidence" value="ECO:0007669"/>
    <property type="project" value="InterPro"/>
</dbReference>
<keyword evidence="5" id="KW-0067">ATP-binding</keyword>
<dbReference type="PATRIC" id="fig|1618422.5.peg.721"/>
<dbReference type="InterPro" id="IPR055190">
    <property type="entry name" value="ATP-synt_VA_C"/>
</dbReference>
<evidence type="ECO:0000313" key="12">
    <source>
        <dbReference type="EMBL" id="KKQ66712.1"/>
    </source>
</evidence>
<dbReference type="SUPFAM" id="SSF52540">
    <property type="entry name" value="P-loop containing nucleoside triphosphate hydrolases"/>
    <property type="match status" value="1"/>
</dbReference>
<evidence type="ECO:0000256" key="1">
    <source>
        <dbReference type="ARBA" id="ARBA00004370"/>
    </source>
</evidence>
<evidence type="ECO:0000256" key="9">
    <source>
        <dbReference type="ARBA" id="ARBA00023196"/>
    </source>
</evidence>
<dbReference type="Proteomes" id="UP000034235">
    <property type="component" value="Unassembled WGS sequence"/>
</dbReference>
<comment type="caution">
    <text evidence="12">The sequence shown here is derived from an EMBL/GenBank/DDBJ whole genome shotgun (WGS) entry which is preliminary data.</text>
</comment>
<dbReference type="NCBIfam" id="TIGR01039">
    <property type="entry name" value="atpD"/>
    <property type="match status" value="1"/>
</dbReference>
<dbReference type="AlphaFoldDB" id="A0A0G0JIW5"/>
<dbReference type="Pfam" id="PF02874">
    <property type="entry name" value="ATP-synt_ab_N"/>
    <property type="match status" value="1"/>
</dbReference>
<comment type="similarity">
    <text evidence="2">Belongs to the ATPase alpha/beta chains family.</text>
</comment>
<evidence type="ECO:0000256" key="4">
    <source>
        <dbReference type="ARBA" id="ARBA00022741"/>
    </source>
</evidence>
<dbReference type="Gene3D" id="3.40.50.300">
    <property type="entry name" value="P-loop containing nucleotide triphosphate hydrolases"/>
    <property type="match status" value="1"/>
</dbReference>
<dbReference type="InterPro" id="IPR004100">
    <property type="entry name" value="ATPase_F1/V1/A1_a/bsu_N"/>
</dbReference>
<dbReference type="InterPro" id="IPR003593">
    <property type="entry name" value="AAA+_ATPase"/>
</dbReference>
<dbReference type="Pfam" id="PF00006">
    <property type="entry name" value="ATP-synt_ab"/>
    <property type="match status" value="1"/>
</dbReference>
<dbReference type="InterPro" id="IPR050053">
    <property type="entry name" value="ATPase_alpha/beta_chains"/>
</dbReference>
<dbReference type="GO" id="GO:0005524">
    <property type="term" value="F:ATP binding"/>
    <property type="evidence" value="ECO:0007669"/>
    <property type="project" value="UniProtKB-KW"/>
</dbReference>
<dbReference type="SUPFAM" id="SSF50615">
    <property type="entry name" value="N-terminal domain of alpha and beta subunits of F1 ATP synthase"/>
    <property type="match status" value="1"/>
</dbReference>
<evidence type="ECO:0000313" key="13">
    <source>
        <dbReference type="Proteomes" id="UP000034235"/>
    </source>
</evidence>
<evidence type="ECO:0000256" key="10">
    <source>
        <dbReference type="ARBA" id="ARBA00023310"/>
    </source>
</evidence>
<dbReference type="PANTHER" id="PTHR15184">
    <property type="entry name" value="ATP SYNTHASE"/>
    <property type="match status" value="1"/>
</dbReference>
<evidence type="ECO:0000256" key="3">
    <source>
        <dbReference type="ARBA" id="ARBA00022448"/>
    </source>
</evidence>
<dbReference type="SMART" id="SM00382">
    <property type="entry name" value="AAA"/>
    <property type="match status" value="1"/>
</dbReference>
<evidence type="ECO:0000256" key="7">
    <source>
        <dbReference type="ARBA" id="ARBA00023065"/>
    </source>
</evidence>
<dbReference type="InterPro" id="IPR036121">
    <property type="entry name" value="ATPase_F1/V1/A1_a/bsu_N_sf"/>
</dbReference>
<organism evidence="12 13">
    <name type="scientific">Candidatus Daviesbacteria bacterium GW2011_GWA2_38_24</name>
    <dbReference type="NCBI Taxonomy" id="1618422"/>
    <lineage>
        <taxon>Bacteria</taxon>
        <taxon>Candidatus Daviesiibacteriota</taxon>
    </lineage>
</organism>
<keyword evidence="7" id="KW-0406">Ion transport</keyword>
<dbReference type="Pfam" id="PF22919">
    <property type="entry name" value="ATP-synt_VA_C"/>
    <property type="match status" value="1"/>
</dbReference>
<dbReference type="InterPro" id="IPR000194">
    <property type="entry name" value="ATPase_F1/V1/A1_a/bsu_nucl-bd"/>
</dbReference>
<sequence>MDNIIGKVKSVNGSIIEVELQGGVVPKLGDILTAEADKSVKIEVYSYSGDSVVCLNLTDISSLHRNMLILSTGKSLTVPVGDAVLGRAINVFGTPEDNKGEIKNAQYLPIYSKRPLFSTLKSNNEILETGIKAIDFIAPFLKGGKIGFVGGAGVGKTVLITELIHNITQRHKGVSVFAGVGERIREGQELYQKLDESKTLPSIALVLGQMNENAAVRFRVAAAAVTIAEHFRDESKKDVLFFIDNIYRFIQAGNEVSSLLGSIPSEQGYQPTLQTELGNLEERLTSTEAGTITSIQTIYVPSDELTDPGVTSTLSYLDSVIILSRNVAQYGLYPPVDLLQSSSSITSSGFIGEKHHELLTKFQQIVSKYDELQKIVAIIGESELSAGDQITFSRAKKLVNYMTQPFFVTEAQTGRPGKFVPRDTMLNDIEAIIGGKLDGISEDRLLYIGSLSEAKLI</sequence>
<dbReference type="InterPro" id="IPR005722">
    <property type="entry name" value="ATP_synth_F1_bsu"/>
</dbReference>
<gene>
    <name evidence="12" type="ORF">US86_C0004G0030</name>
</gene>
<dbReference type="InterPro" id="IPR024034">
    <property type="entry name" value="ATPase_F1/V1_b/a_C"/>
</dbReference>
<dbReference type="InterPro" id="IPR027417">
    <property type="entry name" value="P-loop_NTPase"/>
</dbReference>
<dbReference type="GO" id="GO:0045259">
    <property type="term" value="C:proton-transporting ATP synthase complex"/>
    <property type="evidence" value="ECO:0007669"/>
    <property type="project" value="UniProtKB-KW"/>
</dbReference>
<dbReference type="PANTHER" id="PTHR15184:SF71">
    <property type="entry name" value="ATP SYNTHASE SUBUNIT BETA, MITOCHONDRIAL"/>
    <property type="match status" value="1"/>
</dbReference>
<dbReference type="EMBL" id="LBUP01000004">
    <property type="protein sequence ID" value="KKQ66712.1"/>
    <property type="molecule type" value="Genomic_DNA"/>
</dbReference>
<dbReference type="SUPFAM" id="SSF47917">
    <property type="entry name" value="C-terminal domain of alpha and beta subunits of F1 ATP synthase"/>
    <property type="match status" value="1"/>
</dbReference>
<dbReference type="Gene3D" id="2.40.10.170">
    <property type="match status" value="1"/>
</dbReference>
<evidence type="ECO:0000256" key="2">
    <source>
        <dbReference type="ARBA" id="ARBA00008936"/>
    </source>
</evidence>
<name>A0A0G0JIW5_9BACT</name>
<keyword evidence="3" id="KW-0813">Transport</keyword>
<feature type="domain" description="AAA+ ATPase" evidence="11">
    <location>
        <begin position="142"/>
        <end position="327"/>
    </location>
</feature>